<keyword evidence="4 6" id="KW-1133">Transmembrane helix</keyword>
<reference evidence="7 8" key="1">
    <citation type="submission" date="2024-09" db="EMBL/GenBank/DDBJ databases">
        <authorList>
            <person name="Ruan L."/>
        </authorList>
    </citation>
    <scope>NUCLEOTIDE SEQUENCE [LARGE SCALE GENOMIC DNA]</scope>
    <source>
        <strain evidence="7 8">D33</strain>
    </source>
</reference>
<feature type="transmembrane region" description="Helical" evidence="6">
    <location>
        <begin position="111"/>
        <end position="129"/>
    </location>
</feature>
<evidence type="ECO:0000256" key="6">
    <source>
        <dbReference type="SAM" id="Phobius"/>
    </source>
</evidence>
<dbReference type="InterPro" id="IPR005496">
    <property type="entry name" value="Integral_membrane_TerC"/>
</dbReference>
<feature type="transmembrane region" description="Helical" evidence="6">
    <location>
        <begin position="135"/>
        <end position="156"/>
    </location>
</feature>
<protein>
    <submittedName>
        <fullName evidence="7">TerC family protein</fullName>
    </submittedName>
</protein>
<organism evidence="7 8">
    <name type="scientific">Paenibacillus terreus</name>
    <dbReference type="NCBI Taxonomy" id="1387834"/>
    <lineage>
        <taxon>Bacteria</taxon>
        <taxon>Bacillati</taxon>
        <taxon>Bacillota</taxon>
        <taxon>Bacilli</taxon>
        <taxon>Bacillales</taxon>
        <taxon>Paenibacillaceae</taxon>
        <taxon>Paenibacillus</taxon>
    </lineage>
</organism>
<dbReference type="Proteomes" id="UP001580407">
    <property type="component" value="Unassembled WGS sequence"/>
</dbReference>
<comment type="subcellular location">
    <subcellularLocation>
        <location evidence="1">Membrane</location>
        <topology evidence="1">Multi-pass membrane protein</topology>
    </subcellularLocation>
</comment>
<keyword evidence="5 6" id="KW-0472">Membrane</keyword>
<comment type="similarity">
    <text evidence="2">Belongs to the TerC family.</text>
</comment>
<name>A0ABV5BC55_9BACL</name>
<feature type="transmembrane region" description="Helical" evidence="6">
    <location>
        <begin position="197"/>
        <end position="217"/>
    </location>
</feature>
<evidence type="ECO:0000256" key="5">
    <source>
        <dbReference type="ARBA" id="ARBA00023136"/>
    </source>
</evidence>
<proteinExistence type="inferred from homology"/>
<feature type="transmembrane region" description="Helical" evidence="6">
    <location>
        <begin position="45"/>
        <end position="66"/>
    </location>
</feature>
<feature type="transmembrane region" description="Helical" evidence="6">
    <location>
        <begin position="163"/>
        <end position="182"/>
    </location>
</feature>
<evidence type="ECO:0000256" key="3">
    <source>
        <dbReference type="ARBA" id="ARBA00022692"/>
    </source>
</evidence>
<evidence type="ECO:0000313" key="8">
    <source>
        <dbReference type="Proteomes" id="UP001580407"/>
    </source>
</evidence>
<sequence length="233" mass="25310">MDYFSLEFFLLLVNVVFIDLMLAGDNAIVIGLAARRLPPQTQKKAILYGTGGAVLVRIAATIVVLWLLQIPWLLLAGGLLLIWIAYKLLVDQEDEHTEIAAGATLGQAVRTIVVADAAMGLDNVIAVAGAAQQHLVLVVIGLLISVPIVVWGSTLFIRLINRFPWIIYVGAAVLGYTASHMITEETRIKPYFTEHPALRILFIAAVIVGILLAGYLANRRAAQKKGNGKRSYS</sequence>
<keyword evidence="3 6" id="KW-0812">Transmembrane</keyword>
<dbReference type="PANTHER" id="PTHR30238">
    <property type="entry name" value="MEMBRANE BOUND PREDICTED REDOX MODULATOR"/>
    <property type="match status" value="1"/>
</dbReference>
<gene>
    <name evidence="7" type="ORF">ACE3NQ_19665</name>
</gene>
<feature type="transmembrane region" description="Helical" evidence="6">
    <location>
        <begin position="72"/>
        <end position="90"/>
    </location>
</feature>
<evidence type="ECO:0000256" key="1">
    <source>
        <dbReference type="ARBA" id="ARBA00004141"/>
    </source>
</evidence>
<dbReference type="Pfam" id="PF03741">
    <property type="entry name" value="TerC"/>
    <property type="match status" value="1"/>
</dbReference>
<dbReference type="NCBIfam" id="TIGR03717">
    <property type="entry name" value="R_switched_YjbE"/>
    <property type="match status" value="1"/>
</dbReference>
<comment type="caution">
    <text evidence="7">The sequence shown here is derived from an EMBL/GenBank/DDBJ whole genome shotgun (WGS) entry which is preliminary data.</text>
</comment>
<dbReference type="RefSeq" id="WP_375526882.1">
    <property type="nucleotide sequence ID" value="NZ_JBHILM010000023.1"/>
</dbReference>
<feature type="transmembrane region" description="Helical" evidence="6">
    <location>
        <begin position="6"/>
        <end position="33"/>
    </location>
</feature>
<accession>A0ABV5BC55</accession>
<dbReference type="PANTHER" id="PTHR30238:SF4">
    <property type="entry name" value="SLL1022 PROTEIN"/>
    <property type="match status" value="1"/>
</dbReference>
<keyword evidence="8" id="KW-1185">Reference proteome</keyword>
<evidence type="ECO:0000313" key="7">
    <source>
        <dbReference type="EMBL" id="MFB5683140.1"/>
    </source>
</evidence>
<dbReference type="InterPro" id="IPR022301">
    <property type="entry name" value="Integral_membrane_YjbE"/>
</dbReference>
<evidence type="ECO:0000256" key="4">
    <source>
        <dbReference type="ARBA" id="ARBA00022989"/>
    </source>
</evidence>
<dbReference type="EMBL" id="JBHILM010000023">
    <property type="protein sequence ID" value="MFB5683140.1"/>
    <property type="molecule type" value="Genomic_DNA"/>
</dbReference>
<evidence type="ECO:0000256" key="2">
    <source>
        <dbReference type="ARBA" id="ARBA00007511"/>
    </source>
</evidence>